<dbReference type="PANTHER" id="PTHR30540">
    <property type="entry name" value="OSMOTIC STRESS POTASSIUM TRANSPORTER"/>
    <property type="match status" value="1"/>
</dbReference>
<dbReference type="InterPro" id="IPR053951">
    <property type="entry name" value="K_trans_N"/>
</dbReference>
<feature type="transmembrane region" description="Helical" evidence="2">
    <location>
        <begin position="99"/>
        <end position="123"/>
    </location>
</feature>
<gene>
    <name evidence="4" type="ORF">M5K25_019555</name>
</gene>
<evidence type="ECO:0000313" key="5">
    <source>
        <dbReference type="Proteomes" id="UP001552299"/>
    </source>
</evidence>
<evidence type="ECO:0000256" key="1">
    <source>
        <dbReference type="ARBA" id="ARBA00008440"/>
    </source>
</evidence>
<comment type="caution">
    <text evidence="4">The sequence shown here is derived from an EMBL/GenBank/DDBJ whole genome shotgun (WGS) entry which is preliminary data.</text>
</comment>
<name>A0ABD0UF04_DENTH</name>
<comment type="similarity">
    <text evidence="1">Belongs to the HAK/KUP transporter (TC 2.A.72.3) family.</text>
</comment>
<dbReference type="InterPro" id="IPR003855">
    <property type="entry name" value="K+_transporter"/>
</dbReference>
<accession>A0ABD0UF04</accession>
<protein>
    <recommendedName>
        <fullName evidence="3">K+ potassium transporter integral membrane domain-containing protein</fullName>
    </recommendedName>
</protein>
<proteinExistence type="inferred from homology"/>
<evidence type="ECO:0000313" key="4">
    <source>
        <dbReference type="EMBL" id="KAL0911414.1"/>
    </source>
</evidence>
<dbReference type="Proteomes" id="UP001552299">
    <property type="component" value="Unassembled WGS sequence"/>
</dbReference>
<dbReference type="AlphaFoldDB" id="A0ABD0UF04"/>
<reference evidence="4 5" key="1">
    <citation type="journal article" date="2024" name="Plant Biotechnol. J.">
        <title>Dendrobium thyrsiflorum genome and its molecular insights into genes involved in important horticultural traits.</title>
        <authorList>
            <person name="Chen B."/>
            <person name="Wang J.Y."/>
            <person name="Zheng P.J."/>
            <person name="Li K.L."/>
            <person name="Liang Y.M."/>
            <person name="Chen X.F."/>
            <person name="Zhang C."/>
            <person name="Zhao X."/>
            <person name="He X."/>
            <person name="Zhang G.Q."/>
            <person name="Liu Z.J."/>
            <person name="Xu Q."/>
        </authorList>
    </citation>
    <scope>NUCLEOTIDE SEQUENCE [LARGE SCALE GENOMIC DNA]</scope>
    <source>
        <strain evidence="4">GZMU011</strain>
    </source>
</reference>
<organism evidence="4 5">
    <name type="scientific">Dendrobium thyrsiflorum</name>
    <name type="common">Pinecone-like raceme dendrobium</name>
    <name type="synonym">Orchid</name>
    <dbReference type="NCBI Taxonomy" id="117978"/>
    <lineage>
        <taxon>Eukaryota</taxon>
        <taxon>Viridiplantae</taxon>
        <taxon>Streptophyta</taxon>
        <taxon>Embryophyta</taxon>
        <taxon>Tracheophyta</taxon>
        <taxon>Spermatophyta</taxon>
        <taxon>Magnoliopsida</taxon>
        <taxon>Liliopsida</taxon>
        <taxon>Asparagales</taxon>
        <taxon>Orchidaceae</taxon>
        <taxon>Epidendroideae</taxon>
        <taxon>Malaxideae</taxon>
        <taxon>Dendrobiinae</taxon>
        <taxon>Dendrobium</taxon>
    </lineage>
</organism>
<evidence type="ECO:0000256" key="2">
    <source>
        <dbReference type="SAM" id="Phobius"/>
    </source>
</evidence>
<evidence type="ECO:0000259" key="3">
    <source>
        <dbReference type="Pfam" id="PF02705"/>
    </source>
</evidence>
<feature type="domain" description="K+ potassium transporter integral membrane" evidence="3">
    <location>
        <begin position="64"/>
        <end position="143"/>
    </location>
</feature>
<keyword evidence="2" id="KW-0812">Transmembrane</keyword>
<keyword evidence="2" id="KW-0472">Membrane</keyword>
<dbReference type="Pfam" id="PF02705">
    <property type="entry name" value="K_trans"/>
    <property type="match status" value="1"/>
</dbReference>
<keyword evidence="5" id="KW-1185">Reference proteome</keyword>
<dbReference type="PANTHER" id="PTHR30540:SF10">
    <property type="entry name" value="POTASSIUM TRANSPORTER 8"/>
    <property type="match status" value="1"/>
</dbReference>
<keyword evidence="2" id="KW-1133">Transmembrane helix</keyword>
<dbReference type="EMBL" id="JANQDX010000015">
    <property type="protein sequence ID" value="KAL0911414.1"/>
    <property type="molecule type" value="Genomic_DNA"/>
</dbReference>
<sequence>MIYLACQHIQGYFPSFLGNDEDDLEFSHGLHMAAYEMSLCFIRYGMFGWPGTSQATASPISMGIKSLGVVHGDLSITLIYLYKSSFAEDIEHSKMIEEIFGAISFVFLTLSLICILKYIFIVLQADDNGENGTIVMYYLLCRLARVGLLLNGQIADEELSTYKTTDGICYDCGSNEHI</sequence>